<comment type="caution">
    <text evidence="2">The sequence shown here is derived from an EMBL/GenBank/DDBJ whole genome shotgun (WGS) entry which is preliminary data.</text>
</comment>
<protein>
    <submittedName>
        <fullName evidence="2">Uncharacterized protein</fullName>
    </submittedName>
</protein>
<reference evidence="2" key="1">
    <citation type="submission" date="2021-02" db="EMBL/GenBank/DDBJ databases">
        <authorList>
            <person name="Dougan E. K."/>
            <person name="Rhodes N."/>
            <person name="Thang M."/>
            <person name="Chan C."/>
        </authorList>
    </citation>
    <scope>NUCLEOTIDE SEQUENCE</scope>
</reference>
<dbReference type="EMBL" id="CAJNNW010002803">
    <property type="protein sequence ID" value="CAE8644649.1"/>
    <property type="molecule type" value="Genomic_DNA"/>
</dbReference>
<proteinExistence type="predicted"/>
<evidence type="ECO:0000256" key="1">
    <source>
        <dbReference type="SAM" id="MobiDB-lite"/>
    </source>
</evidence>
<name>A0A813I2B2_POLGL</name>
<feature type="region of interest" description="Disordered" evidence="1">
    <location>
        <begin position="86"/>
        <end position="105"/>
    </location>
</feature>
<gene>
    <name evidence="2" type="ORF">PGLA2088_LOCUS3238</name>
</gene>
<sequence length="105" mass="11504">MANAEESNKVRVTTDKDLATVYWATSPPPEDIVAFLIETLIHDKGLPEPETGALSENFKLEVKIPPQISFPHVWVCGRLSEVCSDPADRAQTNGSAELSFDGAEY</sequence>
<dbReference type="Proteomes" id="UP000626109">
    <property type="component" value="Unassembled WGS sequence"/>
</dbReference>
<accession>A0A813I2B2</accession>
<evidence type="ECO:0000313" key="3">
    <source>
        <dbReference type="Proteomes" id="UP000626109"/>
    </source>
</evidence>
<evidence type="ECO:0000313" key="2">
    <source>
        <dbReference type="EMBL" id="CAE8644649.1"/>
    </source>
</evidence>
<organism evidence="2 3">
    <name type="scientific">Polarella glacialis</name>
    <name type="common">Dinoflagellate</name>
    <dbReference type="NCBI Taxonomy" id="89957"/>
    <lineage>
        <taxon>Eukaryota</taxon>
        <taxon>Sar</taxon>
        <taxon>Alveolata</taxon>
        <taxon>Dinophyceae</taxon>
        <taxon>Suessiales</taxon>
        <taxon>Suessiaceae</taxon>
        <taxon>Polarella</taxon>
    </lineage>
</organism>
<dbReference type="AlphaFoldDB" id="A0A813I2B2"/>